<feature type="region of interest" description="Disordered" evidence="13">
    <location>
        <begin position="1"/>
        <end position="54"/>
    </location>
</feature>
<evidence type="ECO:0000256" key="9">
    <source>
        <dbReference type="ARBA" id="ARBA00023136"/>
    </source>
</evidence>
<feature type="transmembrane region" description="Helical" evidence="14">
    <location>
        <begin position="147"/>
        <end position="166"/>
    </location>
</feature>
<dbReference type="GO" id="GO:0016746">
    <property type="term" value="F:acyltransferase activity"/>
    <property type="evidence" value="ECO:0007669"/>
    <property type="project" value="UniProtKB-KW"/>
</dbReference>
<name>A0A5J4YPT5_PORPP</name>
<sequence>MESFVAEERAGEAHGECWDAQDAQDAQPVPSSSPVSEVKEGKREDSGSSGSNVLGQEDVSELESSMLHFSDLGLEQFEFDWDMQDVVKERMKESTGTTLRKVRTLMEQNRIRADRQRALVREQIAHRNRLIREAMGKEHFVMTVDKLTFVGSIALFMIIEFVLLCFPERVRTLYLTIIFPLLVTRYALYRSQKFQYFTYDFCYFAQCICIAQAFLAPDSPRLLAVNFAVTTGPLAFAVVVWKNSLVWHSLDKMTSVYIHILPPLVTFCLRWDKQIKTRAFFELQPLKPATSLFVDHFLLPLLAYIVWQALYLFKTEVFSRRKLENDPEIMTSLRWLTRNKKSATYKVINCFGEDKQLFAFVTFQCVYTALTLILPILLWHSILAHAAFLMFIFGVALLNGASYYFSVFATRYMSSVAARAERRSAAAAAAEVRHAAQDKETVD</sequence>
<evidence type="ECO:0000256" key="7">
    <source>
        <dbReference type="ARBA" id="ARBA00022989"/>
    </source>
</evidence>
<feature type="transmembrane region" description="Helical" evidence="14">
    <location>
        <begin position="384"/>
        <end position="405"/>
    </location>
</feature>
<comment type="similarity">
    <text evidence="2">Belongs to the GPC1 family.</text>
</comment>
<evidence type="ECO:0000256" key="14">
    <source>
        <dbReference type="SAM" id="Phobius"/>
    </source>
</evidence>
<comment type="subcellular location">
    <subcellularLocation>
        <location evidence="1">Membrane</location>
        <topology evidence="1">Multi-pass membrane protein</topology>
    </subcellularLocation>
</comment>
<protein>
    <recommendedName>
        <fullName evidence="3">Glycerophosphocholine acyltransferase 1</fullName>
    </recommendedName>
</protein>
<dbReference type="GO" id="GO:0016020">
    <property type="term" value="C:membrane"/>
    <property type="evidence" value="ECO:0007669"/>
    <property type="project" value="UniProtKB-SubCell"/>
</dbReference>
<evidence type="ECO:0000313" key="15">
    <source>
        <dbReference type="EMBL" id="KAA8492427.1"/>
    </source>
</evidence>
<dbReference type="OrthoDB" id="406287at2759"/>
<keyword evidence="8" id="KW-0443">Lipid metabolism</keyword>
<feature type="transmembrane region" description="Helical" evidence="14">
    <location>
        <begin position="172"/>
        <end position="189"/>
    </location>
</feature>
<evidence type="ECO:0000256" key="12">
    <source>
        <dbReference type="ARBA" id="ARBA00023315"/>
    </source>
</evidence>
<gene>
    <name evidence="15" type="ORF">FVE85_7934</name>
</gene>
<dbReference type="GO" id="GO:0006656">
    <property type="term" value="P:phosphatidylcholine biosynthetic process"/>
    <property type="evidence" value="ECO:0007669"/>
    <property type="project" value="TreeGrafter"/>
</dbReference>
<dbReference type="InterPro" id="IPR021261">
    <property type="entry name" value="GPCAT"/>
</dbReference>
<evidence type="ECO:0000256" key="2">
    <source>
        <dbReference type="ARBA" id="ARBA00006675"/>
    </source>
</evidence>
<evidence type="ECO:0000256" key="6">
    <source>
        <dbReference type="ARBA" id="ARBA00022692"/>
    </source>
</evidence>
<dbReference type="EMBL" id="VRMN01000009">
    <property type="protein sequence ID" value="KAA8492427.1"/>
    <property type="molecule type" value="Genomic_DNA"/>
</dbReference>
<keyword evidence="9 14" id="KW-0472">Membrane</keyword>
<dbReference type="OMA" id="YIDYYGK"/>
<evidence type="ECO:0000256" key="10">
    <source>
        <dbReference type="ARBA" id="ARBA00023209"/>
    </source>
</evidence>
<keyword evidence="12" id="KW-0012">Acyltransferase</keyword>
<evidence type="ECO:0000256" key="3">
    <source>
        <dbReference type="ARBA" id="ARBA00019082"/>
    </source>
</evidence>
<dbReference type="PANTHER" id="PTHR31201:SF1">
    <property type="entry name" value="GLYCEROPHOSPHOCHOLINE ACYLTRANSFERASE 1"/>
    <property type="match status" value="1"/>
</dbReference>
<keyword evidence="10" id="KW-0594">Phospholipid biosynthesis</keyword>
<feature type="transmembrane region" description="Helical" evidence="14">
    <location>
        <begin position="292"/>
        <end position="313"/>
    </location>
</feature>
<evidence type="ECO:0000256" key="11">
    <source>
        <dbReference type="ARBA" id="ARBA00023264"/>
    </source>
</evidence>
<dbReference type="Pfam" id="PF10998">
    <property type="entry name" value="DUF2838"/>
    <property type="match status" value="1"/>
</dbReference>
<evidence type="ECO:0000256" key="8">
    <source>
        <dbReference type="ARBA" id="ARBA00023098"/>
    </source>
</evidence>
<keyword evidence="7 14" id="KW-1133">Transmembrane helix</keyword>
<dbReference type="AlphaFoldDB" id="A0A5J4YPT5"/>
<dbReference type="PANTHER" id="PTHR31201">
    <property type="entry name" value="OS01G0585100 PROTEIN"/>
    <property type="match status" value="1"/>
</dbReference>
<keyword evidence="16" id="KW-1185">Reference proteome</keyword>
<feature type="compositionally biased region" description="Basic and acidic residues" evidence="13">
    <location>
        <begin position="1"/>
        <end position="17"/>
    </location>
</feature>
<keyword evidence="6 14" id="KW-0812">Transmembrane</keyword>
<comment type="caution">
    <text evidence="15">The sequence shown here is derived from an EMBL/GenBank/DDBJ whole genome shotgun (WGS) entry which is preliminary data.</text>
</comment>
<evidence type="ECO:0000313" key="16">
    <source>
        <dbReference type="Proteomes" id="UP000324585"/>
    </source>
</evidence>
<dbReference type="Proteomes" id="UP000324585">
    <property type="component" value="Unassembled WGS sequence"/>
</dbReference>
<proteinExistence type="inferred from homology"/>
<evidence type="ECO:0000256" key="5">
    <source>
        <dbReference type="ARBA" id="ARBA00022679"/>
    </source>
</evidence>
<keyword evidence="5" id="KW-0808">Transferase</keyword>
<feature type="transmembrane region" description="Helical" evidence="14">
    <location>
        <begin position="222"/>
        <end position="241"/>
    </location>
</feature>
<keyword evidence="11" id="KW-1208">Phospholipid metabolism</keyword>
<evidence type="ECO:0000256" key="4">
    <source>
        <dbReference type="ARBA" id="ARBA00022516"/>
    </source>
</evidence>
<feature type="compositionally biased region" description="Basic and acidic residues" evidence="13">
    <location>
        <begin position="37"/>
        <end position="46"/>
    </location>
</feature>
<organism evidence="15 16">
    <name type="scientific">Porphyridium purpureum</name>
    <name type="common">Red alga</name>
    <name type="synonym">Porphyridium cruentum</name>
    <dbReference type="NCBI Taxonomy" id="35688"/>
    <lineage>
        <taxon>Eukaryota</taxon>
        <taxon>Rhodophyta</taxon>
        <taxon>Bangiophyceae</taxon>
        <taxon>Porphyridiales</taxon>
        <taxon>Porphyridiaceae</taxon>
        <taxon>Porphyridium</taxon>
    </lineage>
</organism>
<reference evidence="16" key="1">
    <citation type="journal article" date="2019" name="Nat. Commun.">
        <title>Expansion of phycobilisome linker gene families in mesophilic red algae.</title>
        <authorList>
            <person name="Lee J."/>
            <person name="Kim D."/>
            <person name="Bhattacharya D."/>
            <person name="Yoon H.S."/>
        </authorList>
    </citation>
    <scope>NUCLEOTIDE SEQUENCE [LARGE SCALE GENOMIC DNA]</scope>
    <source>
        <strain evidence="16">CCMP 1328</strain>
    </source>
</reference>
<evidence type="ECO:0000256" key="1">
    <source>
        <dbReference type="ARBA" id="ARBA00004141"/>
    </source>
</evidence>
<keyword evidence="4" id="KW-0444">Lipid biosynthesis</keyword>
<accession>A0A5J4YPT5</accession>
<feature type="transmembrane region" description="Helical" evidence="14">
    <location>
        <begin position="357"/>
        <end position="378"/>
    </location>
</feature>
<evidence type="ECO:0000256" key="13">
    <source>
        <dbReference type="SAM" id="MobiDB-lite"/>
    </source>
</evidence>